<keyword evidence="2" id="KW-1185">Reference proteome</keyword>
<evidence type="ECO:0000313" key="2">
    <source>
        <dbReference type="Proteomes" id="UP000309997"/>
    </source>
</evidence>
<name>A0ACC4BYC3_POPAL</name>
<gene>
    <name evidence="1" type="ORF">D5086_014456</name>
</gene>
<reference evidence="1 2" key="1">
    <citation type="journal article" date="2024" name="Plant Biotechnol. J.">
        <title>Genome and CRISPR/Cas9 system of a widespread forest tree (Populus alba) in the world.</title>
        <authorList>
            <person name="Liu Y.J."/>
            <person name="Jiang P.F."/>
            <person name="Han X.M."/>
            <person name="Li X.Y."/>
            <person name="Wang H.M."/>
            <person name="Wang Y.J."/>
            <person name="Wang X.X."/>
            <person name="Zeng Q.Y."/>
        </authorList>
    </citation>
    <scope>NUCLEOTIDE SEQUENCE [LARGE SCALE GENOMIC DNA]</scope>
    <source>
        <strain evidence="2">cv. PAL-ZL1</strain>
    </source>
</reference>
<proteinExistence type="predicted"/>
<organism evidence="1 2">
    <name type="scientific">Populus alba</name>
    <name type="common">White poplar</name>
    <dbReference type="NCBI Taxonomy" id="43335"/>
    <lineage>
        <taxon>Eukaryota</taxon>
        <taxon>Viridiplantae</taxon>
        <taxon>Streptophyta</taxon>
        <taxon>Embryophyta</taxon>
        <taxon>Tracheophyta</taxon>
        <taxon>Spermatophyta</taxon>
        <taxon>Magnoliopsida</taxon>
        <taxon>eudicotyledons</taxon>
        <taxon>Gunneridae</taxon>
        <taxon>Pentapetalae</taxon>
        <taxon>rosids</taxon>
        <taxon>fabids</taxon>
        <taxon>Malpighiales</taxon>
        <taxon>Salicaceae</taxon>
        <taxon>Saliceae</taxon>
        <taxon>Populus</taxon>
    </lineage>
</organism>
<evidence type="ECO:0000313" key="1">
    <source>
        <dbReference type="EMBL" id="KAL3583395.1"/>
    </source>
</evidence>
<dbReference type="Proteomes" id="UP000309997">
    <property type="component" value="Unassembled WGS sequence"/>
</dbReference>
<sequence>MLNFTANGLLMRTKFNNIIYWEGQLKGSYEVELVSVSFAAASSSSFFFQYSSSGGPNIAFPETTPMLQNPYKVIPKA</sequence>
<comment type="caution">
    <text evidence="1">The sequence shown here is derived from an EMBL/GenBank/DDBJ whole genome shotgun (WGS) entry which is preliminary data.</text>
</comment>
<protein>
    <submittedName>
        <fullName evidence="1">Uncharacterized protein</fullName>
    </submittedName>
</protein>
<accession>A0ACC4BYC3</accession>
<dbReference type="EMBL" id="RCHU02000007">
    <property type="protein sequence ID" value="KAL3583395.1"/>
    <property type="molecule type" value="Genomic_DNA"/>
</dbReference>